<protein>
    <submittedName>
        <fullName evidence="1">Short-chain-fatty-acid--CoA ligase</fullName>
    </submittedName>
</protein>
<proteinExistence type="predicted"/>
<reference evidence="1" key="1">
    <citation type="submission" date="2019-05" db="EMBL/GenBank/DDBJ databases">
        <authorList>
            <person name="Naeem R."/>
            <person name="Antony C."/>
            <person name="Guan Q."/>
        </authorList>
    </citation>
    <scope>NUCLEOTIDE SEQUENCE</scope>
    <source>
        <strain evidence="1">2</strain>
    </source>
</reference>
<dbReference type="InterPro" id="IPR045851">
    <property type="entry name" value="AMP-bd_C_sf"/>
</dbReference>
<evidence type="ECO:0000313" key="1">
    <source>
        <dbReference type="EMBL" id="VTP00799.1"/>
    </source>
</evidence>
<keyword evidence="1" id="KW-0436">Ligase</keyword>
<dbReference type="EMBL" id="LR589108">
    <property type="protein sequence ID" value="VTP00799.1"/>
    <property type="molecule type" value="Genomic_DNA"/>
</dbReference>
<dbReference type="Gene3D" id="3.30.300.30">
    <property type="match status" value="1"/>
</dbReference>
<dbReference type="SUPFAM" id="SSF56801">
    <property type="entry name" value="Acetyl-CoA synthetase-like"/>
    <property type="match status" value="1"/>
</dbReference>
<sequence>MPDPVFGEKVCLYAELAEPRSIDLPELINHLLTLGVSKELLPERLIVVDELPRSSGGKIAKGQLREDVRVRIEANHERS</sequence>
<accession>A0A653EU13</accession>
<dbReference type="GO" id="GO:0016874">
    <property type="term" value="F:ligase activity"/>
    <property type="evidence" value="ECO:0007669"/>
    <property type="project" value="UniProtKB-KW"/>
</dbReference>
<dbReference type="AlphaFoldDB" id="A0A653EU13"/>
<gene>
    <name evidence="1" type="primary">fadK_2</name>
    <name evidence="1" type="ORF">BIN_B_03718</name>
</gene>
<organism evidence="1">
    <name type="scientific">Mycobacterium riyadhense</name>
    <dbReference type="NCBI Taxonomy" id="486698"/>
    <lineage>
        <taxon>Bacteria</taxon>
        <taxon>Bacillati</taxon>
        <taxon>Actinomycetota</taxon>
        <taxon>Actinomycetes</taxon>
        <taxon>Mycobacteriales</taxon>
        <taxon>Mycobacteriaceae</taxon>
        <taxon>Mycobacterium</taxon>
    </lineage>
</organism>
<name>A0A653EU13_9MYCO</name>